<sequence>MVQTEGKISNNPFHARDAWRHLAPSATRAKVTPMRAPMLKFNPAAKALTCNYIYLPAPPFDCAVAVLSADTNFSSSHRKDSYTKEKKNSAFPSNLFRFNLSKLPHFSVERLSLCARSLREIADGAHRGSDPIP</sequence>
<evidence type="ECO:0000313" key="2">
    <source>
        <dbReference type="Proteomes" id="UP000299102"/>
    </source>
</evidence>
<gene>
    <name evidence="1" type="ORF">EVAR_46991_1</name>
</gene>
<protein>
    <submittedName>
        <fullName evidence="1">Uncharacterized protein</fullName>
    </submittedName>
</protein>
<dbReference type="Proteomes" id="UP000299102">
    <property type="component" value="Unassembled WGS sequence"/>
</dbReference>
<dbReference type="EMBL" id="BGZK01000748">
    <property type="protein sequence ID" value="GBP58928.1"/>
    <property type="molecule type" value="Genomic_DNA"/>
</dbReference>
<dbReference type="AlphaFoldDB" id="A0A4C1X5B1"/>
<proteinExistence type="predicted"/>
<keyword evidence="2" id="KW-1185">Reference proteome</keyword>
<evidence type="ECO:0000313" key="1">
    <source>
        <dbReference type="EMBL" id="GBP58928.1"/>
    </source>
</evidence>
<accession>A0A4C1X5B1</accession>
<comment type="caution">
    <text evidence="1">The sequence shown here is derived from an EMBL/GenBank/DDBJ whole genome shotgun (WGS) entry which is preliminary data.</text>
</comment>
<reference evidence="1 2" key="1">
    <citation type="journal article" date="2019" name="Commun. Biol.">
        <title>The bagworm genome reveals a unique fibroin gene that provides high tensile strength.</title>
        <authorList>
            <person name="Kono N."/>
            <person name="Nakamura H."/>
            <person name="Ohtoshi R."/>
            <person name="Tomita M."/>
            <person name="Numata K."/>
            <person name="Arakawa K."/>
        </authorList>
    </citation>
    <scope>NUCLEOTIDE SEQUENCE [LARGE SCALE GENOMIC DNA]</scope>
</reference>
<organism evidence="1 2">
    <name type="scientific">Eumeta variegata</name>
    <name type="common">Bagworm moth</name>
    <name type="synonym">Eumeta japonica</name>
    <dbReference type="NCBI Taxonomy" id="151549"/>
    <lineage>
        <taxon>Eukaryota</taxon>
        <taxon>Metazoa</taxon>
        <taxon>Ecdysozoa</taxon>
        <taxon>Arthropoda</taxon>
        <taxon>Hexapoda</taxon>
        <taxon>Insecta</taxon>
        <taxon>Pterygota</taxon>
        <taxon>Neoptera</taxon>
        <taxon>Endopterygota</taxon>
        <taxon>Lepidoptera</taxon>
        <taxon>Glossata</taxon>
        <taxon>Ditrysia</taxon>
        <taxon>Tineoidea</taxon>
        <taxon>Psychidae</taxon>
        <taxon>Oiketicinae</taxon>
        <taxon>Eumeta</taxon>
    </lineage>
</organism>
<name>A0A4C1X5B1_EUMVA</name>